<proteinExistence type="predicted"/>
<dbReference type="Proteomes" id="UP000244855">
    <property type="component" value="Unassembled WGS sequence"/>
</dbReference>
<name>A0A2V1CZ64_9PLEO</name>
<evidence type="ECO:0000313" key="1">
    <source>
        <dbReference type="EMBL" id="PVH90995.1"/>
    </source>
</evidence>
<organism evidence="1 2">
    <name type="scientific">Periconia macrospinosa</name>
    <dbReference type="NCBI Taxonomy" id="97972"/>
    <lineage>
        <taxon>Eukaryota</taxon>
        <taxon>Fungi</taxon>
        <taxon>Dikarya</taxon>
        <taxon>Ascomycota</taxon>
        <taxon>Pezizomycotina</taxon>
        <taxon>Dothideomycetes</taxon>
        <taxon>Pleosporomycetidae</taxon>
        <taxon>Pleosporales</taxon>
        <taxon>Massarineae</taxon>
        <taxon>Periconiaceae</taxon>
        <taxon>Periconia</taxon>
    </lineage>
</organism>
<sequence length="133" mass="15317">MGFWRYTDFRRWADCWRCGLLALRIFGVARKVVTITPRVFSSTVFHECRLSRVPSFTSTVFSRVLSFHEYRLCTSTVFARVPSLHEYCFCTGAVFARVPSLQQYCLWVSTVLARSLSSSSTPVVIIHHRLATL</sequence>
<reference evidence="1 2" key="1">
    <citation type="journal article" date="2018" name="Sci. Rep.">
        <title>Comparative genomics provides insights into the lifestyle and reveals functional heterogeneity of dark septate endophytic fungi.</title>
        <authorList>
            <person name="Knapp D.G."/>
            <person name="Nemeth J.B."/>
            <person name="Barry K."/>
            <person name="Hainaut M."/>
            <person name="Henrissat B."/>
            <person name="Johnson J."/>
            <person name="Kuo A."/>
            <person name="Lim J.H.P."/>
            <person name="Lipzen A."/>
            <person name="Nolan M."/>
            <person name="Ohm R.A."/>
            <person name="Tamas L."/>
            <person name="Grigoriev I.V."/>
            <person name="Spatafora J.W."/>
            <person name="Nagy L.G."/>
            <person name="Kovacs G.M."/>
        </authorList>
    </citation>
    <scope>NUCLEOTIDE SEQUENCE [LARGE SCALE GENOMIC DNA]</scope>
    <source>
        <strain evidence="1 2">DSE2036</strain>
    </source>
</reference>
<dbReference type="EMBL" id="KZ806001">
    <property type="protein sequence ID" value="PVH90995.1"/>
    <property type="molecule type" value="Genomic_DNA"/>
</dbReference>
<keyword evidence="2" id="KW-1185">Reference proteome</keyword>
<accession>A0A2V1CZ64</accession>
<evidence type="ECO:0000313" key="2">
    <source>
        <dbReference type="Proteomes" id="UP000244855"/>
    </source>
</evidence>
<dbReference type="AlphaFoldDB" id="A0A2V1CZ64"/>
<protein>
    <submittedName>
        <fullName evidence="1">Uncharacterized protein</fullName>
    </submittedName>
</protein>
<gene>
    <name evidence="1" type="ORF">DM02DRAFT_386746</name>
</gene>